<keyword evidence="3" id="KW-1185">Reference proteome</keyword>
<evidence type="ECO:0000256" key="1">
    <source>
        <dbReference type="SAM" id="MobiDB-lite"/>
    </source>
</evidence>
<dbReference type="STRING" id="452863.Achl_0171"/>
<dbReference type="Proteomes" id="UP000002505">
    <property type="component" value="Chromosome"/>
</dbReference>
<dbReference type="AlphaFoldDB" id="B8H914"/>
<evidence type="ECO:0000313" key="3">
    <source>
        <dbReference type="Proteomes" id="UP000002505"/>
    </source>
</evidence>
<feature type="region of interest" description="Disordered" evidence="1">
    <location>
        <begin position="782"/>
        <end position="805"/>
    </location>
</feature>
<protein>
    <recommendedName>
        <fullName evidence="4">Preprotein translocase subunit SecA</fullName>
    </recommendedName>
</protein>
<feature type="compositionally biased region" description="Basic residues" evidence="1">
    <location>
        <begin position="791"/>
        <end position="805"/>
    </location>
</feature>
<sequence>MSSAPGQLNFVGSNVTQNLNKAFAYYQQMVENIGSDEDPQSNLRDVIGAARTSLERCLRGFDSFDALAFIRLAAGPWDFTDLRESDSQVESSQAAQDVVALTLMGMGLPRQPLTGANSGQPNPAEALGLAAQIVTAARTLALFQGRQANQPLGALAGEFVGYELSVRGRQYESIAREVNSELLGHPSVESVIKHVLGFTLDDIRAVREASTALMNERLFGARDRIGEATKAGAPADSEAFLRDINIMMNECRLFGAVAPADVATRSGVAETTARAVLDFFSTSRPAENDVNPVLRFVDGELPAPWGCIADEDEYLLLNGFLSEDELRRNLERGLIAAAAEKKNSAAKMWPKYDKRRAVYSESKAADLLGKMLHGAKPRWEGQKYIGPIDAADTPSLGKTADRTAVDTDKFESDILFLVDGVAICVEVKAASITEKSRSGNAQRLAKDLEKTLKEGSAQADRLTRLITTNGGAWSVEGKWIDLSSASEVHSIVVMLDDMGPLSLSMNVLADKGIIESAEVPWIVSMHDLMVLSRTLDHPAQFLEYLRRRRGRRLATMVNGVDELDMFMWFLDGGMYFNPDPQEIAKQLPLERPIKASDARRYEEQSRVRLGTLTDPLDAWFYWQEGLSRTQAAKPVRQEQPWVEQYLSSSEAAQTPGWLRFGADLVGLSESAQRNIGKNLRELRRAAQGGGIERSLTTHSAGSYGSWLLTISVAPKDASTEHLAEYMDAKQYQTHSDRSMLLLYQPDSSLLGTRYRGRPQERTIDRDYAVDIAPLRSLKMTFSNLPPSARRSTVRLRGSRGKKKRE</sequence>
<reference evidence="2" key="1">
    <citation type="submission" date="2009-01" db="EMBL/GenBank/DDBJ databases">
        <title>Complete sequence of chromosome of Arthrobacter chlorophenolicus A6.</title>
        <authorList>
            <consortium name="US DOE Joint Genome Institute"/>
            <person name="Lucas S."/>
            <person name="Copeland A."/>
            <person name="Lapidus A."/>
            <person name="Glavina del Rio T."/>
            <person name="Tice H."/>
            <person name="Bruce D."/>
            <person name="Goodwin L."/>
            <person name="Pitluck S."/>
            <person name="Goltsman E."/>
            <person name="Clum A."/>
            <person name="Larimer F."/>
            <person name="Land M."/>
            <person name="Hauser L."/>
            <person name="Kyrpides N."/>
            <person name="Mikhailova N."/>
            <person name="Jansson J."/>
            <person name="Richardson P."/>
        </authorList>
    </citation>
    <scope>NUCLEOTIDE SEQUENCE [LARGE SCALE GENOMIC DNA]</scope>
    <source>
        <strain evidence="2">A6</strain>
    </source>
</reference>
<accession>B8H914</accession>
<dbReference type="HOGENOM" id="CLU_346386_0_0_11"/>
<name>B8H914_PSECP</name>
<gene>
    <name evidence="2" type="ordered locus">Achl_0171</name>
</gene>
<evidence type="ECO:0000313" key="2">
    <source>
        <dbReference type="EMBL" id="ACL38173.1"/>
    </source>
</evidence>
<dbReference type="RefSeq" id="WP_012630909.1">
    <property type="nucleotide sequence ID" value="NC_011886.1"/>
</dbReference>
<evidence type="ECO:0008006" key="4">
    <source>
        <dbReference type="Google" id="ProtNLM"/>
    </source>
</evidence>
<dbReference type="EMBL" id="CP001341">
    <property type="protein sequence ID" value="ACL38173.1"/>
    <property type="molecule type" value="Genomic_DNA"/>
</dbReference>
<dbReference type="KEGG" id="ach:Achl_0171"/>
<organism evidence="2 3">
    <name type="scientific">Pseudarthrobacter chlorophenolicus (strain ATCC 700700 / DSM 12829 / CIP 107037 / JCM 12360 / KCTC 9906 / NCIMB 13794 / A6)</name>
    <name type="common">Arthrobacter chlorophenolicus</name>
    <dbReference type="NCBI Taxonomy" id="452863"/>
    <lineage>
        <taxon>Bacteria</taxon>
        <taxon>Bacillati</taxon>
        <taxon>Actinomycetota</taxon>
        <taxon>Actinomycetes</taxon>
        <taxon>Micrococcales</taxon>
        <taxon>Micrococcaceae</taxon>
        <taxon>Pseudarthrobacter</taxon>
    </lineage>
</organism>
<proteinExistence type="predicted"/>
<dbReference type="eggNOG" id="COG0474">
    <property type="taxonomic scope" value="Bacteria"/>
</dbReference>